<gene>
    <name evidence="1" type="ORF">SPARVUS_LOCUS12806768</name>
</gene>
<protein>
    <submittedName>
        <fullName evidence="1">Uncharacterized protein</fullName>
    </submittedName>
</protein>
<evidence type="ECO:0000313" key="1">
    <source>
        <dbReference type="EMBL" id="CAI9600614.1"/>
    </source>
</evidence>
<accession>A0ABN9FUB5</accession>
<sequence length="50" mass="5865">MHSPNKKKLSSNTHQTEHVQLAPTALLFQEMDWREEDRISLFTQCRGLNP</sequence>
<dbReference type="Proteomes" id="UP001162483">
    <property type="component" value="Unassembled WGS sequence"/>
</dbReference>
<comment type="caution">
    <text evidence="1">The sequence shown here is derived from an EMBL/GenBank/DDBJ whole genome shotgun (WGS) entry which is preliminary data.</text>
</comment>
<reference evidence="1" key="1">
    <citation type="submission" date="2023-05" db="EMBL/GenBank/DDBJ databases">
        <authorList>
            <person name="Stuckert A."/>
        </authorList>
    </citation>
    <scope>NUCLEOTIDE SEQUENCE</scope>
</reference>
<name>A0ABN9FUB5_9NEOB</name>
<proteinExistence type="predicted"/>
<dbReference type="EMBL" id="CATNWA010017449">
    <property type="protein sequence ID" value="CAI9600614.1"/>
    <property type="molecule type" value="Genomic_DNA"/>
</dbReference>
<organism evidence="1 2">
    <name type="scientific">Staurois parvus</name>
    <dbReference type="NCBI Taxonomy" id="386267"/>
    <lineage>
        <taxon>Eukaryota</taxon>
        <taxon>Metazoa</taxon>
        <taxon>Chordata</taxon>
        <taxon>Craniata</taxon>
        <taxon>Vertebrata</taxon>
        <taxon>Euteleostomi</taxon>
        <taxon>Amphibia</taxon>
        <taxon>Batrachia</taxon>
        <taxon>Anura</taxon>
        <taxon>Neobatrachia</taxon>
        <taxon>Ranoidea</taxon>
        <taxon>Ranidae</taxon>
        <taxon>Staurois</taxon>
    </lineage>
</organism>
<evidence type="ECO:0000313" key="2">
    <source>
        <dbReference type="Proteomes" id="UP001162483"/>
    </source>
</evidence>
<keyword evidence="2" id="KW-1185">Reference proteome</keyword>